<dbReference type="GO" id="GO:0034194">
    <property type="term" value="P:D-galactonate catabolic process"/>
    <property type="evidence" value="ECO:0007669"/>
    <property type="project" value="InterPro"/>
</dbReference>
<organism evidence="1 2">
    <name type="scientific">Neiella marina</name>
    <dbReference type="NCBI Taxonomy" id="508461"/>
    <lineage>
        <taxon>Bacteria</taxon>
        <taxon>Pseudomonadati</taxon>
        <taxon>Pseudomonadota</taxon>
        <taxon>Gammaproteobacteria</taxon>
        <taxon>Alteromonadales</taxon>
        <taxon>Echinimonadaceae</taxon>
        <taxon>Neiella</taxon>
    </lineage>
</organism>
<dbReference type="Pfam" id="PF05035">
    <property type="entry name" value="DGOK"/>
    <property type="match status" value="1"/>
</dbReference>
<keyword evidence="1" id="KW-0418">Kinase</keyword>
<dbReference type="OrthoDB" id="256574at2"/>
<dbReference type="Gene3D" id="3.30.420.300">
    <property type="entry name" value="2-keto-3-deoxy-galactonokinase, substrate binding domain"/>
    <property type="match status" value="1"/>
</dbReference>
<dbReference type="InterPro" id="IPR042258">
    <property type="entry name" value="DGOK_N"/>
</dbReference>
<sequence>MSIENTKYLILDWGTTNFRAFAMSAEHELLATQEHPMGILQVEDGKFSESLEAILKDWLPDYSQLPVYMAGMIGSLKGWVNVAYAPTPVGSDDLIAKAHRFTLPWGPEAIIMPGVSHQYEGDKYDVIRGEEVQALGLAKIIDAADYEAILPGTHSKHLLFKDGKLWSFASFLTGELYSVISNHMLLGRDLPKPCGDEQAFIKGVEDGQSGPFASRLFLAWTNRLFEKLTRDQIPDYLSGLLIGFELRELKSQKVYIVGGDTLSRLYQKAAASLGIEATIADGNACFLAGMTRLIEDLSND</sequence>
<dbReference type="Proteomes" id="UP000619743">
    <property type="component" value="Unassembled WGS sequence"/>
</dbReference>
<proteinExistence type="predicted"/>
<comment type="caution">
    <text evidence="1">The sequence shown here is derived from an EMBL/GenBank/DDBJ whole genome shotgun (WGS) entry which is preliminary data.</text>
</comment>
<dbReference type="EMBL" id="BMDX01000007">
    <property type="protein sequence ID" value="GGA76021.1"/>
    <property type="molecule type" value="Genomic_DNA"/>
</dbReference>
<gene>
    <name evidence="1" type="ORF">GCM10011369_17390</name>
</gene>
<dbReference type="InterPro" id="IPR042257">
    <property type="entry name" value="DGOK_C"/>
</dbReference>
<keyword evidence="1" id="KW-0808">Transferase</keyword>
<keyword evidence="2" id="KW-1185">Reference proteome</keyword>
<dbReference type="InterPro" id="IPR007729">
    <property type="entry name" value="DGOK"/>
</dbReference>
<dbReference type="GO" id="GO:0008671">
    <property type="term" value="F:2-dehydro-3-deoxygalactonokinase activity"/>
    <property type="evidence" value="ECO:0007669"/>
    <property type="project" value="InterPro"/>
</dbReference>
<evidence type="ECO:0000313" key="2">
    <source>
        <dbReference type="Proteomes" id="UP000619743"/>
    </source>
</evidence>
<dbReference type="Gene3D" id="3.30.420.310">
    <property type="entry name" value="2-keto-3-deoxy-galactonokinase, C-terminal domain"/>
    <property type="match status" value="1"/>
</dbReference>
<evidence type="ECO:0000313" key="1">
    <source>
        <dbReference type="EMBL" id="GGA76021.1"/>
    </source>
</evidence>
<protein>
    <submittedName>
        <fullName evidence="1">2-oxo-3-deoxygalactonate kinase</fullName>
    </submittedName>
</protein>
<name>A0A8J2U4Z3_9GAMM</name>
<dbReference type="AlphaFoldDB" id="A0A8J2U4Z3"/>
<reference evidence="2" key="1">
    <citation type="journal article" date="2019" name="Int. J. Syst. Evol. Microbiol.">
        <title>The Global Catalogue of Microorganisms (GCM) 10K type strain sequencing project: providing services to taxonomists for standard genome sequencing and annotation.</title>
        <authorList>
            <consortium name="The Broad Institute Genomics Platform"/>
            <consortium name="The Broad Institute Genome Sequencing Center for Infectious Disease"/>
            <person name="Wu L."/>
            <person name="Ma J."/>
        </authorList>
    </citation>
    <scope>NUCLEOTIDE SEQUENCE [LARGE SCALE GENOMIC DNA]</scope>
    <source>
        <strain evidence="2">CGMCC 1.10130</strain>
    </source>
</reference>
<accession>A0A8J2U4Z3</accession>
<dbReference type="RefSeq" id="WP_087505961.1">
    <property type="nucleotide sequence ID" value="NZ_BMDX01000007.1"/>
</dbReference>